<dbReference type="Proteomes" id="UP000028349">
    <property type="component" value="Unassembled WGS sequence"/>
</dbReference>
<evidence type="ECO:0000313" key="2">
    <source>
        <dbReference type="EMBL" id="VEH94971.1"/>
    </source>
</evidence>
<dbReference type="EMBL" id="JPEP01000001">
    <property type="protein sequence ID" value="KEY20179.1"/>
    <property type="molecule type" value="Genomic_DNA"/>
</dbReference>
<dbReference type="Proteomes" id="UP000270036">
    <property type="component" value="Chromosome"/>
</dbReference>
<accession>A0A448NM69</accession>
<name>A0A448NM69_9FLAO</name>
<reference evidence="1 3" key="1">
    <citation type="submission" date="2014-07" db="EMBL/GenBank/DDBJ databases">
        <authorList>
            <person name="Pisani N.G."/>
            <person name="Newman J.D."/>
        </authorList>
    </citation>
    <scope>NUCLEOTIDE SEQUENCE [LARGE SCALE GENOMIC DNA]</scope>
    <source>
        <strain evidence="1 3">LMG 24720</strain>
    </source>
</reference>
<evidence type="ECO:0000313" key="4">
    <source>
        <dbReference type="Proteomes" id="UP000270036"/>
    </source>
</evidence>
<dbReference type="STRING" id="266748.HY04_02930"/>
<sequence length="255" mass="29511">MITSINKISLKNNKLVLQILNNFSMNKLLTFCLLSTFACQEKPPISENEKENLSSTSVSTVNRNDLVTENNVKYHQFKADTLTNLNIPGFEILASYQLKNVKIAEGYYKPVDGIMVAPDTERDQGRRLLILNNKNEIISKSKGVGEVYLNQPYFYKNDANENILIVCQLAYEYYFGAEAYLLQNDRLKYLGNIDIESKSMEIPLLDILRIKENKKIITFSFESDSILLKPGDKDELVRNNNLRYEYDYKTFRLKK</sequence>
<dbReference type="KEGG" id="cant:NCTC13489_00042"/>
<keyword evidence="3" id="KW-1185">Reference proteome</keyword>
<gene>
    <name evidence="1" type="ORF">HY04_02930</name>
    <name evidence="2" type="ORF">NCTC13489_00042</name>
</gene>
<dbReference type="AlphaFoldDB" id="A0A448NM69"/>
<dbReference type="EMBL" id="LR134441">
    <property type="protein sequence ID" value="VEH94971.1"/>
    <property type="molecule type" value="Genomic_DNA"/>
</dbReference>
<evidence type="ECO:0000313" key="1">
    <source>
        <dbReference type="EMBL" id="KEY20179.1"/>
    </source>
</evidence>
<organism evidence="2 4">
    <name type="scientific">Kaistella antarctica</name>
    <dbReference type="NCBI Taxonomy" id="266748"/>
    <lineage>
        <taxon>Bacteria</taxon>
        <taxon>Pseudomonadati</taxon>
        <taxon>Bacteroidota</taxon>
        <taxon>Flavobacteriia</taxon>
        <taxon>Flavobacteriales</taxon>
        <taxon>Weeksellaceae</taxon>
        <taxon>Chryseobacterium group</taxon>
        <taxon>Kaistella</taxon>
    </lineage>
</organism>
<protein>
    <submittedName>
        <fullName evidence="2">Uncharacterized protein</fullName>
    </submittedName>
</protein>
<reference evidence="2 4" key="2">
    <citation type="submission" date="2018-12" db="EMBL/GenBank/DDBJ databases">
        <authorList>
            <consortium name="Pathogen Informatics"/>
        </authorList>
    </citation>
    <scope>NUCLEOTIDE SEQUENCE [LARGE SCALE GENOMIC DNA]</scope>
    <source>
        <strain evidence="2 4">NCTC13489</strain>
    </source>
</reference>
<proteinExistence type="predicted"/>
<evidence type="ECO:0000313" key="3">
    <source>
        <dbReference type="Proteomes" id="UP000028349"/>
    </source>
</evidence>